<dbReference type="Proteomes" id="UP000027590">
    <property type="component" value="Unassembled WGS sequence"/>
</dbReference>
<dbReference type="EMBL" id="CBLY010000006">
    <property type="protein sequence ID" value="CDG34259.1"/>
    <property type="molecule type" value="Genomic_DNA"/>
</dbReference>
<dbReference type="AlphaFoldDB" id="A0A7U7G6Y9"/>
<sequence length="320" mass="35269">MGLLGGCQTPPAPRSLPHRPAEAAYIPASATIALSDGRRAPVRLYPATVPQRGIILAFHGFGDSRDAWEVMAPALNRAGFLIVAPDVRGFGEFPAKGGWSTTDRMVADAVEEARWCQQRWPGQPLHLMGESMGGALALLTSTALSTPRPDGLILLAPAIMTIGEPWQTLLEGWNLITPQARLTGAHMPGHHVATANLRAMRRMFFDPLTRHGTNVHALRGLTHLMARALEQAPSVQIPTLLIWGDRDQFVPASATRRLIRQAPPSLFRLDELPRGYHLITREPQDRPARDIISWIERPDRFLPSGGDSAATMWLWLEQTR</sequence>
<gene>
    <name evidence="2" type="ORF">SACS_1521</name>
</gene>
<dbReference type="Pfam" id="PF12146">
    <property type="entry name" value="Hydrolase_4"/>
    <property type="match status" value="1"/>
</dbReference>
<name>A0A7U7G6Y9_9PROT</name>
<protein>
    <submittedName>
        <fullName evidence="2">Lysophospholipase</fullName>
        <ecNumber evidence="2">3.1.1.5</ecNumber>
    </submittedName>
</protein>
<dbReference type="InterPro" id="IPR051044">
    <property type="entry name" value="MAG_DAG_Lipase"/>
</dbReference>
<dbReference type="Gene3D" id="3.40.50.1820">
    <property type="entry name" value="alpha/beta hydrolase"/>
    <property type="match status" value="1"/>
</dbReference>
<comment type="caution">
    <text evidence="2">The sequence shown here is derived from an EMBL/GenBank/DDBJ whole genome shotgun (WGS) entry which is preliminary data.</text>
</comment>
<dbReference type="PANTHER" id="PTHR11614">
    <property type="entry name" value="PHOSPHOLIPASE-RELATED"/>
    <property type="match status" value="1"/>
</dbReference>
<dbReference type="GO" id="GO:0004622">
    <property type="term" value="F:phosphatidylcholine lysophospholipase activity"/>
    <property type="evidence" value="ECO:0007669"/>
    <property type="project" value="UniProtKB-EC"/>
</dbReference>
<dbReference type="InterPro" id="IPR000073">
    <property type="entry name" value="AB_hydrolase_1"/>
</dbReference>
<evidence type="ECO:0000313" key="3">
    <source>
        <dbReference type="Proteomes" id="UP000027590"/>
    </source>
</evidence>
<reference evidence="2 3" key="2">
    <citation type="journal article" date="2014" name="PLoS ONE">
        <title>Evolution of mitochondria reconstructed from the energy metabolism of living bacteria.</title>
        <authorList>
            <person name="Degli Esposti M."/>
            <person name="Chouaia B."/>
            <person name="Comandatore F."/>
            <person name="Crotti E."/>
            <person name="Sassera D."/>
            <person name="Lievens P.M."/>
            <person name="Daffonchio D."/>
            <person name="Bandi C."/>
        </authorList>
    </citation>
    <scope>NUCLEOTIDE SEQUENCE [LARGE SCALE GENOMIC DNA]</scope>
    <source>
        <strain evidence="3">AM169</strain>
    </source>
</reference>
<evidence type="ECO:0000259" key="1">
    <source>
        <dbReference type="Pfam" id="PF12146"/>
    </source>
</evidence>
<reference evidence="2 3" key="1">
    <citation type="journal article" date="2014" name="Genome Biol. Evol.">
        <title>Acetic acid bacteria genomes reveal functional traits for adaptation to life in insect guts.</title>
        <authorList>
            <person name="Chouaia B."/>
            <person name="Gaiarsa S."/>
            <person name="Crotti E."/>
            <person name="Comandatore F."/>
            <person name="Degli Esposti M."/>
            <person name="Ricci I."/>
            <person name="Alma A."/>
            <person name="Favia G."/>
            <person name="Bandi C."/>
            <person name="Daffonchio D."/>
        </authorList>
    </citation>
    <scope>NUCLEOTIDE SEQUENCE [LARGE SCALE GENOMIC DNA]</scope>
    <source>
        <strain evidence="3">AM169</strain>
    </source>
</reference>
<dbReference type="InterPro" id="IPR029058">
    <property type="entry name" value="AB_hydrolase_fold"/>
</dbReference>
<dbReference type="PRINTS" id="PR00111">
    <property type="entry name" value="ABHYDROLASE"/>
</dbReference>
<proteinExistence type="predicted"/>
<dbReference type="InterPro" id="IPR000639">
    <property type="entry name" value="Epox_hydrolase-like"/>
</dbReference>
<feature type="domain" description="Serine aminopeptidase S33" evidence="1">
    <location>
        <begin position="51"/>
        <end position="284"/>
    </location>
</feature>
<dbReference type="PRINTS" id="PR00412">
    <property type="entry name" value="EPOXHYDRLASE"/>
</dbReference>
<evidence type="ECO:0000313" key="2">
    <source>
        <dbReference type="EMBL" id="CDG34259.1"/>
    </source>
</evidence>
<dbReference type="InterPro" id="IPR022742">
    <property type="entry name" value="Hydrolase_4"/>
</dbReference>
<dbReference type="EC" id="3.1.1.5" evidence="2"/>
<accession>A0A7U7G6Y9</accession>
<organism evidence="2 3">
    <name type="scientific">Parasaccharibacter apium</name>
    <dbReference type="NCBI Taxonomy" id="1510841"/>
    <lineage>
        <taxon>Bacteria</taxon>
        <taxon>Pseudomonadati</taxon>
        <taxon>Pseudomonadota</taxon>
        <taxon>Alphaproteobacteria</taxon>
        <taxon>Acetobacterales</taxon>
        <taxon>Acetobacteraceae</taxon>
        <taxon>Parasaccharibacter</taxon>
    </lineage>
</organism>
<dbReference type="SUPFAM" id="SSF53474">
    <property type="entry name" value="alpha/beta-Hydrolases"/>
    <property type="match status" value="1"/>
</dbReference>
<keyword evidence="2" id="KW-0378">Hydrolase</keyword>